<name>A0AAV7ICA9_COTGL</name>
<dbReference type="EMBL" id="JAHXZJ010001864">
    <property type="protein sequence ID" value="KAH0548742.1"/>
    <property type="molecule type" value="Genomic_DNA"/>
</dbReference>
<dbReference type="AlphaFoldDB" id="A0AAV7ICA9"/>
<feature type="region of interest" description="Disordered" evidence="1">
    <location>
        <begin position="42"/>
        <end position="61"/>
    </location>
</feature>
<gene>
    <name evidence="3" type="ORF">KQX54_001947</name>
</gene>
<comment type="caution">
    <text evidence="3">The sequence shown here is derived from an EMBL/GenBank/DDBJ whole genome shotgun (WGS) entry which is preliminary data.</text>
</comment>
<dbReference type="PANTHER" id="PTHR10554:SF12">
    <property type="entry name" value="IP02644P"/>
    <property type="match status" value="1"/>
</dbReference>
<dbReference type="GO" id="GO:0005198">
    <property type="term" value="F:structural molecule activity"/>
    <property type="evidence" value="ECO:0007669"/>
    <property type="project" value="InterPro"/>
</dbReference>
<evidence type="ECO:0000256" key="1">
    <source>
        <dbReference type="SAM" id="MobiDB-lite"/>
    </source>
</evidence>
<dbReference type="InterPro" id="IPR011993">
    <property type="entry name" value="PH-like_dom_sf"/>
</dbReference>
<dbReference type="GO" id="GO:0016010">
    <property type="term" value="C:dystrophin-associated glycoprotein complex"/>
    <property type="evidence" value="ECO:0007669"/>
    <property type="project" value="TreeGrafter"/>
</dbReference>
<evidence type="ECO:0000259" key="2">
    <source>
        <dbReference type="Pfam" id="PF18012"/>
    </source>
</evidence>
<evidence type="ECO:0000313" key="4">
    <source>
        <dbReference type="Proteomes" id="UP000826195"/>
    </source>
</evidence>
<organism evidence="3 4">
    <name type="scientific">Cotesia glomerata</name>
    <name type="common">Lepidopteran parasitic wasp</name>
    <name type="synonym">Apanteles glomeratus</name>
    <dbReference type="NCBI Taxonomy" id="32391"/>
    <lineage>
        <taxon>Eukaryota</taxon>
        <taxon>Metazoa</taxon>
        <taxon>Ecdysozoa</taxon>
        <taxon>Arthropoda</taxon>
        <taxon>Hexapoda</taxon>
        <taxon>Insecta</taxon>
        <taxon>Pterygota</taxon>
        <taxon>Neoptera</taxon>
        <taxon>Endopterygota</taxon>
        <taxon>Hymenoptera</taxon>
        <taxon>Apocrita</taxon>
        <taxon>Ichneumonoidea</taxon>
        <taxon>Braconidae</taxon>
        <taxon>Microgastrinae</taxon>
        <taxon>Cotesia</taxon>
    </lineage>
</organism>
<dbReference type="Proteomes" id="UP000826195">
    <property type="component" value="Unassembled WGS sequence"/>
</dbReference>
<proteinExistence type="predicted"/>
<dbReference type="Pfam" id="PF18012">
    <property type="entry name" value="PH_17"/>
    <property type="match status" value="1"/>
</dbReference>
<evidence type="ECO:0000313" key="3">
    <source>
        <dbReference type="EMBL" id="KAH0548742.1"/>
    </source>
</evidence>
<keyword evidence="4" id="KW-1185">Reference proteome</keyword>
<sequence length="359" mass="40224">MTSEWSRDDLRSSRRIKLERSGSLENIKVAVNRVPPVILTPEMSVSPGHNPPPPLSPALSPRRDRNLVLEGRILELHSPDGVHECWLRAADTTEANVWFNALHSALASLTLKALRLASVLPDPPHLQHIGWLARRHCAQDEDDDNNRGWVPLDISVIDSLARSTTFMNAALHLTIPIENGRASSESSEDGASSSTSMSRVAGSYIGVSCSGGWRSVFGAVSSRELRLYECAPWSPEAWASPSITCPLIATRYLAHHTLHVSVKDSSIYFTSRSFERDTDKLLNFVLLFLSFSSHSDPPAVHWTYMHGMRHKNNARTVGLPMRRKLLSQFILFRFSYFISLMCECRVCEYVELRTPDYGS</sequence>
<dbReference type="InterPro" id="IPR041428">
    <property type="entry name" value="PHsplit_syntrophin"/>
</dbReference>
<dbReference type="Gene3D" id="2.30.29.30">
    <property type="entry name" value="Pleckstrin-homology domain (PH domain)/Phosphotyrosine-binding domain (PTB)"/>
    <property type="match status" value="1"/>
</dbReference>
<reference evidence="3 4" key="1">
    <citation type="journal article" date="2021" name="J. Hered.">
        <title>A chromosome-level genome assembly of the parasitoid wasp, Cotesia glomerata (Hymenoptera: Braconidae).</title>
        <authorList>
            <person name="Pinto B.J."/>
            <person name="Weis J.J."/>
            <person name="Gamble T."/>
            <person name="Ode P.J."/>
            <person name="Paul R."/>
            <person name="Zaspel J.M."/>
        </authorList>
    </citation>
    <scope>NUCLEOTIDE SEQUENCE [LARGE SCALE GENOMIC DNA]</scope>
    <source>
        <strain evidence="3">CgM1</strain>
    </source>
</reference>
<dbReference type="SUPFAM" id="SSF50729">
    <property type="entry name" value="PH domain-like"/>
    <property type="match status" value="1"/>
</dbReference>
<feature type="domain" description="Syntrophin split Pleckstrin homology (PH)" evidence="2">
    <location>
        <begin position="70"/>
        <end position="104"/>
    </location>
</feature>
<dbReference type="PANTHER" id="PTHR10554">
    <property type="entry name" value="SYNTROPHIN"/>
    <property type="match status" value="1"/>
</dbReference>
<protein>
    <recommendedName>
        <fullName evidence="2">Syntrophin split Pleckstrin homology (PH) domain-containing protein</fullName>
    </recommendedName>
</protein>
<accession>A0AAV7ICA9</accession>
<dbReference type="InterPro" id="IPR015482">
    <property type="entry name" value="Syntrophin"/>
</dbReference>